<dbReference type="OrthoDB" id="7418600at2"/>
<keyword evidence="2 6" id="KW-0808">Transferase</keyword>
<dbReference type="RefSeq" id="WP_005854984.1">
    <property type="nucleotide sequence ID" value="NZ_AAYA01000001.1"/>
</dbReference>
<dbReference type="GO" id="GO:0046983">
    <property type="term" value="F:protein dimerization activity"/>
    <property type="evidence" value="ECO:0007669"/>
    <property type="project" value="InterPro"/>
</dbReference>
<comment type="caution">
    <text evidence="6">The sequence shown here is derived from an EMBL/GenBank/DDBJ whole genome shotgun (WGS) entry which is preliminary data.</text>
</comment>
<evidence type="ECO:0000259" key="5">
    <source>
        <dbReference type="Pfam" id="PF08100"/>
    </source>
</evidence>
<dbReference type="InterPro" id="IPR036390">
    <property type="entry name" value="WH_DNA-bd_sf"/>
</dbReference>
<dbReference type="Pfam" id="PF00891">
    <property type="entry name" value="Methyltransf_2"/>
    <property type="match status" value="1"/>
</dbReference>
<name>A3JXP2_SAGS3</name>
<dbReference type="Proteomes" id="UP000005713">
    <property type="component" value="Unassembled WGS sequence"/>
</dbReference>
<feature type="domain" description="O-methyltransferase dimerisation" evidence="5">
    <location>
        <begin position="12"/>
        <end position="87"/>
    </location>
</feature>
<sequence>MAVLTEAEDISDIAFGYMGSKALFAALEFGVFTALSQGNIGLTGIAGATGLPKERCRTLLSALVGLGLVTHDDAGFANSPAAESFLVKGARHDFGDYLRLQVGRQMYPLMDQIEKALTGDLEDDHTGSYAQWFADPEEARLYSESQHAGSLGPARGLAKRVDFSGIGSLLDVGGGTGAFAITLARRNPNLRITVLDFPNVAKLGEAYVADAGLSSQIGYCHGNALESGWPGGQDAVLMSYLFSGVPDHSHAGLLRKAHDALNPGGQVLIHDFIVDADLSGPKNTALWQLQHTAFTPEARSLDDDWLIGALEAAGFSDADVGPLIPGMTKLATARKA</sequence>
<keyword evidence="3" id="KW-0949">S-adenosyl-L-methionine</keyword>
<evidence type="ECO:0000313" key="7">
    <source>
        <dbReference type="Proteomes" id="UP000005713"/>
    </source>
</evidence>
<dbReference type="PANTHER" id="PTHR43712:SF2">
    <property type="entry name" value="O-METHYLTRANSFERASE CICE"/>
    <property type="match status" value="1"/>
</dbReference>
<evidence type="ECO:0000256" key="1">
    <source>
        <dbReference type="ARBA" id="ARBA00022603"/>
    </source>
</evidence>
<dbReference type="InterPro" id="IPR036388">
    <property type="entry name" value="WH-like_DNA-bd_sf"/>
</dbReference>
<proteinExistence type="predicted"/>
<keyword evidence="1 6" id="KW-0489">Methyltransferase</keyword>
<dbReference type="PANTHER" id="PTHR43712">
    <property type="entry name" value="PUTATIVE (AFU_ORTHOLOGUE AFUA_4G14580)-RELATED"/>
    <property type="match status" value="1"/>
</dbReference>
<dbReference type="PIRSF" id="PIRSF005739">
    <property type="entry name" value="O-mtase"/>
    <property type="match status" value="1"/>
</dbReference>
<dbReference type="EMBL" id="AAYA01000001">
    <property type="protein sequence ID" value="EBA10278.1"/>
    <property type="molecule type" value="Genomic_DNA"/>
</dbReference>
<dbReference type="AlphaFoldDB" id="A3JXP2"/>
<evidence type="ECO:0000313" key="6">
    <source>
        <dbReference type="EMBL" id="EBA10278.1"/>
    </source>
</evidence>
<dbReference type="CDD" id="cd02440">
    <property type="entry name" value="AdoMet_MTases"/>
    <property type="match status" value="1"/>
</dbReference>
<dbReference type="InterPro" id="IPR016461">
    <property type="entry name" value="COMT-like"/>
</dbReference>
<evidence type="ECO:0000256" key="3">
    <source>
        <dbReference type="ARBA" id="ARBA00022691"/>
    </source>
</evidence>
<accession>A3JXP2</accession>
<gene>
    <name evidence="6" type="ORF">SSE37_19772</name>
</gene>
<dbReference type="InterPro" id="IPR029063">
    <property type="entry name" value="SAM-dependent_MTases_sf"/>
</dbReference>
<dbReference type="Gene3D" id="3.40.50.150">
    <property type="entry name" value="Vaccinia Virus protein VP39"/>
    <property type="match status" value="1"/>
</dbReference>
<organism evidence="6 7">
    <name type="scientific">Sagittula stellata (strain ATCC 700073 / DSM 11524 / E-37)</name>
    <dbReference type="NCBI Taxonomy" id="388399"/>
    <lineage>
        <taxon>Bacteria</taxon>
        <taxon>Pseudomonadati</taxon>
        <taxon>Pseudomonadota</taxon>
        <taxon>Alphaproteobacteria</taxon>
        <taxon>Rhodobacterales</taxon>
        <taxon>Roseobacteraceae</taxon>
        <taxon>Sagittula</taxon>
    </lineage>
</organism>
<dbReference type="SUPFAM" id="SSF46785">
    <property type="entry name" value="Winged helix' DNA-binding domain"/>
    <property type="match status" value="1"/>
</dbReference>
<dbReference type="PROSITE" id="PS51683">
    <property type="entry name" value="SAM_OMT_II"/>
    <property type="match status" value="1"/>
</dbReference>
<dbReference type="eggNOG" id="COG2890">
    <property type="taxonomic scope" value="Bacteria"/>
</dbReference>
<evidence type="ECO:0000256" key="2">
    <source>
        <dbReference type="ARBA" id="ARBA00022679"/>
    </source>
</evidence>
<dbReference type="GO" id="GO:0032259">
    <property type="term" value="P:methylation"/>
    <property type="evidence" value="ECO:0007669"/>
    <property type="project" value="UniProtKB-KW"/>
</dbReference>
<protein>
    <submittedName>
        <fullName evidence="6">Probable acetylserotonin O-methyltransferase</fullName>
    </submittedName>
</protein>
<reference evidence="6 7" key="1">
    <citation type="submission" date="2006-06" db="EMBL/GenBank/DDBJ databases">
        <authorList>
            <person name="Moran M.A."/>
            <person name="Ferriera S."/>
            <person name="Johnson J."/>
            <person name="Kravitz S."/>
            <person name="Beeson K."/>
            <person name="Sutton G."/>
            <person name="Rogers Y.-H."/>
            <person name="Friedman R."/>
            <person name="Frazier M."/>
            <person name="Venter J.C."/>
        </authorList>
    </citation>
    <scope>NUCLEOTIDE SEQUENCE [LARGE SCALE GENOMIC DNA]</scope>
    <source>
        <strain evidence="6 7">E-37</strain>
    </source>
</reference>
<keyword evidence="7" id="KW-1185">Reference proteome</keyword>
<dbReference type="Gene3D" id="1.10.10.10">
    <property type="entry name" value="Winged helix-like DNA-binding domain superfamily/Winged helix DNA-binding domain"/>
    <property type="match status" value="1"/>
</dbReference>
<dbReference type="InterPro" id="IPR012967">
    <property type="entry name" value="COMT_dimerisation"/>
</dbReference>
<evidence type="ECO:0000259" key="4">
    <source>
        <dbReference type="Pfam" id="PF00891"/>
    </source>
</evidence>
<dbReference type="InterPro" id="IPR001077">
    <property type="entry name" value="COMT_C"/>
</dbReference>
<feature type="domain" description="O-methyltransferase C-terminal" evidence="4">
    <location>
        <begin position="131"/>
        <end position="315"/>
    </location>
</feature>
<dbReference type="Pfam" id="PF08100">
    <property type="entry name" value="Dimerisation"/>
    <property type="match status" value="1"/>
</dbReference>
<dbReference type="SUPFAM" id="SSF53335">
    <property type="entry name" value="S-adenosyl-L-methionine-dependent methyltransferases"/>
    <property type="match status" value="1"/>
</dbReference>
<dbReference type="GO" id="GO:0008171">
    <property type="term" value="F:O-methyltransferase activity"/>
    <property type="evidence" value="ECO:0007669"/>
    <property type="project" value="InterPro"/>
</dbReference>